<gene>
    <name evidence="1" type="ORF">PG2017B_0746</name>
</gene>
<dbReference type="AlphaFoldDB" id="A0A4Q5ALI4"/>
<reference evidence="1 2" key="1">
    <citation type="submission" date="2018-12" db="EMBL/GenBank/DDBJ databases">
        <title>Unveiling genomic diversity among members of the Bifidobacterium pseudolongum species, a widely distributed gut commensal of the animal kingdom.</title>
        <authorList>
            <person name="Lugli G.A."/>
            <person name="Duranti S."/>
            <person name="Albert K."/>
            <person name="Mancabelli L."/>
            <person name="Napoli S."/>
            <person name="Viappiani A."/>
            <person name="Anzalone R."/>
            <person name="Longhi G."/>
            <person name="Milani C."/>
            <person name="Turroni F."/>
            <person name="Alessandri G."/>
            <person name="Sela D.A."/>
            <person name="Van Sinderen D."/>
            <person name="Ventura M."/>
        </authorList>
    </citation>
    <scope>NUCLEOTIDE SEQUENCE [LARGE SCALE GENOMIC DNA]</scope>
    <source>
        <strain evidence="1 2">2017B</strain>
    </source>
</reference>
<protein>
    <submittedName>
        <fullName evidence="1">Uncharacterized protein</fullName>
    </submittedName>
</protein>
<dbReference type="RefSeq" id="WP_129870681.1">
    <property type="nucleotide sequence ID" value="NZ_RYUO01000002.1"/>
</dbReference>
<name>A0A4Q5ALI4_9BIFI</name>
<comment type="caution">
    <text evidence="1">The sequence shown here is derived from an EMBL/GenBank/DDBJ whole genome shotgun (WGS) entry which is preliminary data.</text>
</comment>
<accession>A0A4Q5ALI4</accession>
<sequence>MSGRVEYVEVYPDGHEVVHHDSPLTKELSRICADDELTYEQQYEDGVCDGLTPLTIVIRGYSGATEYLHLKSELKPKAAYENTFTFNASATYRLTRIVHHVEYPDPPTTGLWLDRENNVVWFDHPYKHYMLLADSGCDYLNGLDYTPKPPFKPLITATEIINKQEEA</sequence>
<evidence type="ECO:0000313" key="2">
    <source>
        <dbReference type="Proteomes" id="UP000291920"/>
    </source>
</evidence>
<organism evidence="1 2">
    <name type="scientific">Bifidobacterium pseudolongum subsp. globosum</name>
    <dbReference type="NCBI Taxonomy" id="1690"/>
    <lineage>
        <taxon>Bacteria</taxon>
        <taxon>Bacillati</taxon>
        <taxon>Actinomycetota</taxon>
        <taxon>Actinomycetes</taxon>
        <taxon>Bifidobacteriales</taxon>
        <taxon>Bifidobacteriaceae</taxon>
        <taxon>Bifidobacterium</taxon>
    </lineage>
</organism>
<evidence type="ECO:0000313" key="1">
    <source>
        <dbReference type="EMBL" id="RYQ30936.1"/>
    </source>
</evidence>
<dbReference type="Proteomes" id="UP000291920">
    <property type="component" value="Unassembled WGS sequence"/>
</dbReference>
<dbReference type="EMBL" id="RYUT01000002">
    <property type="protein sequence ID" value="RYQ30936.1"/>
    <property type="molecule type" value="Genomic_DNA"/>
</dbReference>
<proteinExistence type="predicted"/>